<evidence type="ECO:0000256" key="1">
    <source>
        <dbReference type="SAM" id="Phobius"/>
    </source>
</evidence>
<evidence type="ECO:0000313" key="3">
    <source>
        <dbReference type="Proteomes" id="UP000332594"/>
    </source>
</evidence>
<name>A0A485BC17_RAOTE</name>
<feature type="transmembrane region" description="Helical" evidence="1">
    <location>
        <begin position="308"/>
        <end position="325"/>
    </location>
</feature>
<feature type="transmembrane region" description="Helical" evidence="1">
    <location>
        <begin position="337"/>
        <end position="355"/>
    </location>
</feature>
<reference evidence="2 3" key="1">
    <citation type="submission" date="2019-03" db="EMBL/GenBank/DDBJ databases">
        <authorList>
            <consortium name="Pathogen Informatics"/>
        </authorList>
    </citation>
    <scope>NUCLEOTIDE SEQUENCE [LARGE SCALE GENOMIC DNA]</scope>
    <source>
        <strain evidence="2 3">NCTC13038</strain>
    </source>
</reference>
<dbReference type="RefSeq" id="WP_134525455.1">
    <property type="nucleotide sequence ID" value="NZ_BJNO01000007.1"/>
</dbReference>
<sequence>MSRSFAVWGCRDYHSSSGSTYNSEHKNFIEELHINFWNISAHKFGYLDFGITFKKPEDETIAKHGAICIFLPFEKENNFFSDLSENLESSRDLVTAVFNEYLIDTKTVDGRHLKLVLANKGDLVVNTKLSFSGGELDHRVKITKIHNGTLLAFKLKDCLSSEDACNHYLRFRVQINKEDIGLLVKTFYPKDLFLKSSIERSDIIDFRVNEQRNLPSEIATTLASAACTPLKCHIFIIRDMVDDCAASGSNYKGSRILESETWTKYFSKGISFGSHDPMIYHWKISNDINSRLNDFSVVVKFKNTKSKLSKIFTYIFYGAAITFVMKFVPTESLDKNLFIYGSLSLIALYIIAHFIKFRK</sequence>
<proteinExistence type="predicted"/>
<protein>
    <submittedName>
        <fullName evidence="2">Uncharacterized protein</fullName>
    </submittedName>
</protein>
<gene>
    <name evidence="2" type="ORF">NCTC13038_01626</name>
</gene>
<keyword evidence="1" id="KW-0472">Membrane</keyword>
<dbReference type="EMBL" id="CAADJG010000002">
    <property type="protein sequence ID" value="VFS69098.1"/>
    <property type="molecule type" value="Genomic_DNA"/>
</dbReference>
<keyword evidence="1" id="KW-0812">Transmembrane</keyword>
<dbReference type="Proteomes" id="UP000332594">
    <property type="component" value="Unassembled WGS sequence"/>
</dbReference>
<evidence type="ECO:0000313" key="2">
    <source>
        <dbReference type="EMBL" id="VFS69098.1"/>
    </source>
</evidence>
<dbReference type="AlphaFoldDB" id="A0A485BC17"/>
<organism evidence="2 3">
    <name type="scientific">Raoultella terrigena</name>
    <name type="common">Klebsiella terrigena</name>
    <dbReference type="NCBI Taxonomy" id="577"/>
    <lineage>
        <taxon>Bacteria</taxon>
        <taxon>Pseudomonadati</taxon>
        <taxon>Pseudomonadota</taxon>
        <taxon>Gammaproteobacteria</taxon>
        <taxon>Enterobacterales</taxon>
        <taxon>Enterobacteriaceae</taxon>
        <taxon>Klebsiella/Raoultella group</taxon>
        <taxon>Raoultella</taxon>
    </lineage>
</organism>
<accession>A0A485BC17</accession>
<keyword evidence="1" id="KW-1133">Transmembrane helix</keyword>